<dbReference type="AlphaFoldDB" id="A0A6L5XDC5"/>
<dbReference type="SUPFAM" id="SSF56112">
    <property type="entry name" value="Protein kinase-like (PK-like)"/>
    <property type="match status" value="1"/>
</dbReference>
<dbReference type="Pfam" id="PF01636">
    <property type="entry name" value="APH"/>
    <property type="match status" value="1"/>
</dbReference>
<evidence type="ECO:0000313" key="2">
    <source>
        <dbReference type="EMBL" id="MSS17106.1"/>
    </source>
</evidence>
<organism evidence="2 3">
    <name type="scientific">Sodaliphilus pleomorphus</name>
    <dbReference type="NCBI Taxonomy" id="2606626"/>
    <lineage>
        <taxon>Bacteria</taxon>
        <taxon>Pseudomonadati</taxon>
        <taxon>Bacteroidota</taxon>
        <taxon>Bacteroidia</taxon>
        <taxon>Bacteroidales</taxon>
        <taxon>Muribaculaceae</taxon>
        <taxon>Sodaliphilus</taxon>
    </lineage>
</organism>
<keyword evidence="3" id="KW-1185">Reference proteome</keyword>
<proteinExistence type="predicted"/>
<accession>A0A6L5XDC5</accession>
<sequence>MYTAQQLLAIASHFAIDGDLVQVKQLGEGFINDTFTVYTKGNSPSYVLQRKNKHIFTNVPAMMNNIVSVTNHLREKVVAAHGNPQHEVLTVIAATNGHPYYRDEAGEYWVMTLYIDGAVTHNRADSTELAYKGGLAIGRFQSQLADFAQDLYEVIPGFHNLGHRLQQWDEALARDRAGRRDLVTREIDWIESRREAMMRFQQLVDNGTLPKRVTHNDTKISNILFDQAGNVMCVIDLDTVMSSTSLNDYGDAIRSYANTGSEDDRDLDRVSLSLPMCEAYTRGYLLQRRSTLTDAELQNLALSARFITYEQVLRFLMDYIDGDTYYKTAYPDHNLVRARAQYALLQSMESHYDDMRHFVDCYSRNSTLPL</sequence>
<dbReference type="InterPro" id="IPR002575">
    <property type="entry name" value="Aminoglycoside_PTrfase"/>
</dbReference>
<dbReference type="Proteomes" id="UP000483362">
    <property type="component" value="Unassembled WGS sequence"/>
</dbReference>
<dbReference type="GO" id="GO:0016740">
    <property type="term" value="F:transferase activity"/>
    <property type="evidence" value="ECO:0007669"/>
    <property type="project" value="UniProtKB-KW"/>
</dbReference>
<comment type="caution">
    <text evidence="2">The sequence shown here is derived from an EMBL/GenBank/DDBJ whole genome shotgun (WGS) entry which is preliminary data.</text>
</comment>
<dbReference type="InterPro" id="IPR011009">
    <property type="entry name" value="Kinase-like_dom_sf"/>
</dbReference>
<evidence type="ECO:0000259" key="1">
    <source>
        <dbReference type="Pfam" id="PF01636"/>
    </source>
</evidence>
<name>A0A6L5XDC5_9BACT</name>
<dbReference type="RefSeq" id="WP_154326639.1">
    <property type="nucleotide sequence ID" value="NZ_CP045696.1"/>
</dbReference>
<feature type="domain" description="Aminoglycoside phosphotransferase" evidence="1">
    <location>
        <begin position="23"/>
        <end position="260"/>
    </location>
</feature>
<evidence type="ECO:0000313" key="3">
    <source>
        <dbReference type="Proteomes" id="UP000483362"/>
    </source>
</evidence>
<dbReference type="Gene3D" id="3.90.1200.10">
    <property type="match status" value="1"/>
</dbReference>
<protein>
    <submittedName>
        <fullName evidence="2">Aminoglycoside phosphotransferase family protein</fullName>
    </submittedName>
</protein>
<keyword evidence="2" id="KW-0808">Transferase</keyword>
<gene>
    <name evidence="2" type="ORF">FYJ29_04920</name>
</gene>
<dbReference type="InterPro" id="IPR050249">
    <property type="entry name" value="Pseudomonas-type_ThrB"/>
</dbReference>
<dbReference type="EMBL" id="VULT01000006">
    <property type="protein sequence ID" value="MSS17106.1"/>
    <property type="molecule type" value="Genomic_DNA"/>
</dbReference>
<reference evidence="2 3" key="1">
    <citation type="submission" date="2019-08" db="EMBL/GenBank/DDBJ databases">
        <title>In-depth cultivation of the pig gut microbiome towards novel bacterial diversity and tailored functional studies.</title>
        <authorList>
            <person name="Wylensek D."/>
            <person name="Hitch T.C.A."/>
            <person name="Clavel T."/>
        </authorList>
    </citation>
    <scope>NUCLEOTIDE SEQUENCE [LARGE SCALE GENOMIC DNA]</scope>
    <source>
        <strain evidence="2 3">Oil-RF-744-WCA-WT-10</strain>
    </source>
</reference>
<dbReference type="PANTHER" id="PTHR21064">
    <property type="entry name" value="AMINOGLYCOSIDE PHOSPHOTRANSFERASE DOMAIN-CONTAINING PROTEIN-RELATED"/>
    <property type="match status" value="1"/>
</dbReference>
<dbReference type="PANTHER" id="PTHR21064:SF5">
    <property type="entry name" value="SLR1880 PROTEIN"/>
    <property type="match status" value="1"/>
</dbReference>